<accession>A0AAP0K6X9</accession>
<dbReference type="EMBL" id="JBBNAE010000002">
    <property type="protein sequence ID" value="KAK9146249.1"/>
    <property type="molecule type" value="Genomic_DNA"/>
</dbReference>
<feature type="compositionally biased region" description="Low complexity" evidence="1">
    <location>
        <begin position="341"/>
        <end position="352"/>
    </location>
</feature>
<name>A0AAP0K6X9_9MAGN</name>
<dbReference type="InterPro" id="IPR053234">
    <property type="entry name" value="RPM1_Interactor"/>
</dbReference>
<dbReference type="Proteomes" id="UP001417504">
    <property type="component" value="Unassembled WGS sequence"/>
</dbReference>
<sequence length="512" mass="56217">MDSATVILDVSSDDDLGWVDDVRFDLIDEFLNEQDESDDVVVLGEIPPRSAASRRQNHRQLAVKSGDRKARWSQNHRNVVADGDGDDDDCLILDGDPDKAVAVDNGEAKESDELVVVAEKGQCHCYVCDSIAPCKYWDTGVSNPYHCHATDKEEIWKVRRQGFKQGKIAPSLAPKQLGTALSMAVPRHNSSAAVAPSRPVNHGSLSRSLQSQPNALHPCSSYSFPVPNIISQKSDRNSGVAQQMISPMKNVVHHANQSRFSRHTVTTTNNVVRRSTTVPYFTPPHANFKRAGTSAVTWTKNQTGCSASFGNSANQKASLSRNYSSQVTTHGTRNQDFLVGSNSQSTHQSSSHPCTGSSSVEFHPCSNSLQPQICSQPDSLLDRDLSVHLQNSCQSSSQPAMGSDSLDFHCTTPGVPLNLSDYNWCWFPETFTDATIPATENTFQLTSEPPPENNPDPGLPYINDTSTEILHDCWNEPPDQNNSKVVKDAEIDQFMYDLDLIWNPMNVTSATS</sequence>
<dbReference type="PANTHER" id="PTHR33443:SF35">
    <property type="entry name" value="VQ DOMAIN-CONTAINING PROTEIN"/>
    <property type="match status" value="1"/>
</dbReference>
<proteinExistence type="predicted"/>
<gene>
    <name evidence="2" type="ORF">Sjap_006152</name>
</gene>
<reference evidence="2 3" key="1">
    <citation type="submission" date="2024-01" db="EMBL/GenBank/DDBJ databases">
        <title>Genome assemblies of Stephania.</title>
        <authorList>
            <person name="Yang L."/>
        </authorList>
    </citation>
    <scope>NUCLEOTIDE SEQUENCE [LARGE SCALE GENOMIC DNA]</scope>
    <source>
        <strain evidence="2">QJT</strain>
        <tissue evidence="2">Leaf</tissue>
    </source>
</reference>
<dbReference type="AlphaFoldDB" id="A0AAP0K6X9"/>
<feature type="region of interest" description="Disordered" evidence="1">
    <location>
        <begin position="335"/>
        <end position="355"/>
    </location>
</feature>
<keyword evidence="3" id="KW-1185">Reference proteome</keyword>
<dbReference type="PANTHER" id="PTHR33443">
    <property type="entry name" value="ZGC:112980"/>
    <property type="match status" value="1"/>
</dbReference>
<evidence type="ECO:0000313" key="2">
    <source>
        <dbReference type="EMBL" id="KAK9146249.1"/>
    </source>
</evidence>
<organism evidence="2 3">
    <name type="scientific">Stephania japonica</name>
    <dbReference type="NCBI Taxonomy" id="461633"/>
    <lineage>
        <taxon>Eukaryota</taxon>
        <taxon>Viridiplantae</taxon>
        <taxon>Streptophyta</taxon>
        <taxon>Embryophyta</taxon>
        <taxon>Tracheophyta</taxon>
        <taxon>Spermatophyta</taxon>
        <taxon>Magnoliopsida</taxon>
        <taxon>Ranunculales</taxon>
        <taxon>Menispermaceae</taxon>
        <taxon>Menispermoideae</taxon>
        <taxon>Cissampelideae</taxon>
        <taxon>Stephania</taxon>
    </lineage>
</organism>
<feature type="region of interest" description="Disordered" evidence="1">
    <location>
        <begin position="49"/>
        <end position="72"/>
    </location>
</feature>
<evidence type="ECO:0000256" key="1">
    <source>
        <dbReference type="SAM" id="MobiDB-lite"/>
    </source>
</evidence>
<evidence type="ECO:0000313" key="3">
    <source>
        <dbReference type="Proteomes" id="UP001417504"/>
    </source>
</evidence>
<comment type="caution">
    <text evidence="2">The sequence shown here is derived from an EMBL/GenBank/DDBJ whole genome shotgun (WGS) entry which is preliminary data.</text>
</comment>
<protein>
    <submittedName>
        <fullName evidence="2">Uncharacterized protein</fullName>
    </submittedName>
</protein>